<keyword evidence="4" id="KW-0812">Transmembrane</keyword>
<dbReference type="EMBL" id="LIAE01007828">
    <property type="protein sequence ID" value="PAV76689.1"/>
    <property type="molecule type" value="Genomic_DNA"/>
</dbReference>
<reference evidence="12 13" key="1">
    <citation type="journal article" date="2017" name="Curr. Biol.">
        <title>Genome architecture and evolution of a unichromosomal asexual nematode.</title>
        <authorList>
            <person name="Fradin H."/>
            <person name="Zegar C."/>
            <person name="Gutwein M."/>
            <person name="Lucas J."/>
            <person name="Kovtun M."/>
            <person name="Corcoran D."/>
            <person name="Baugh L.R."/>
            <person name="Kiontke K."/>
            <person name="Gunsalus K."/>
            <person name="Fitch D.H."/>
            <person name="Piano F."/>
        </authorList>
    </citation>
    <scope>NUCLEOTIDE SEQUENCE [LARGE SCALE GENOMIC DNA]</scope>
    <source>
        <strain evidence="12">PF1309</strain>
    </source>
</reference>
<feature type="domain" description="Fatty acyl-CoA reductase C-terminal" evidence="10">
    <location>
        <begin position="712"/>
        <end position="803"/>
    </location>
</feature>
<evidence type="ECO:0000256" key="4">
    <source>
        <dbReference type="ARBA" id="ARBA00022692"/>
    </source>
</evidence>
<dbReference type="OrthoDB" id="429813at2759"/>
<organism evidence="12 13">
    <name type="scientific">Diploscapter pachys</name>
    <dbReference type="NCBI Taxonomy" id="2018661"/>
    <lineage>
        <taxon>Eukaryota</taxon>
        <taxon>Metazoa</taxon>
        <taxon>Ecdysozoa</taxon>
        <taxon>Nematoda</taxon>
        <taxon>Chromadorea</taxon>
        <taxon>Rhabditida</taxon>
        <taxon>Rhabditina</taxon>
        <taxon>Rhabditomorpha</taxon>
        <taxon>Rhabditoidea</taxon>
        <taxon>Rhabditidae</taxon>
        <taxon>Diploscapter</taxon>
    </lineage>
</organism>
<dbReference type="InterPro" id="IPR036291">
    <property type="entry name" value="NAD(P)-bd_dom_sf"/>
</dbReference>
<keyword evidence="13" id="KW-1185">Reference proteome</keyword>
<dbReference type="AlphaFoldDB" id="A0A2A2KS04"/>
<dbReference type="InterPro" id="IPR013078">
    <property type="entry name" value="His_Pase_superF_clade-1"/>
</dbReference>
<keyword evidence="3 9" id="KW-0444">Lipid biosynthesis</keyword>
<evidence type="ECO:0000256" key="7">
    <source>
        <dbReference type="ARBA" id="ARBA00023136"/>
    </source>
</evidence>
<dbReference type="Gene3D" id="3.40.50.1240">
    <property type="entry name" value="Phosphoglycerate mutase-like"/>
    <property type="match status" value="1"/>
</dbReference>
<evidence type="ECO:0000256" key="3">
    <source>
        <dbReference type="ARBA" id="ARBA00022516"/>
    </source>
</evidence>
<name>A0A2A2KS04_9BILA</name>
<dbReference type="InterPro" id="IPR026055">
    <property type="entry name" value="FAR"/>
</dbReference>
<comment type="caution">
    <text evidence="12">The sequence shown here is derived from an EMBL/GenBank/DDBJ whole genome shotgun (WGS) entry which is preliminary data.</text>
</comment>
<dbReference type="Pfam" id="PF03015">
    <property type="entry name" value="Sterile"/>
    <property type="match status" value="1"/>
</dbReference>
<dbReference type="GO" id="GO:0005777">
    <property type="term" value="C:peroxisome"/>
    <property type="evidence" value="ECO:0007669"/>
    <property type="project" value="TreeGrafter"/>
</dbReference>
<evidence type="ECO:0000256" key="9">
    <source>
        <dbReference type="RuleBase" id="RU363097"/>
    </source>
</evidence>
<sequence>MANSMMGLAATQYDEVNEQADSEFQRITGSQKVYSVWPSATTSKKEKSKIIMVMRSAERIDRVFGKNWMKSEISMGRYLRTDMNIPHHVQSIPLPWMHLNSPITVLGKTTSQLMARSMHNVGLRPQVIFSSPMLRSIETASAIASFLGMSFSVEPGLTEPLAWFRAGGVPLPSYDLHSLLSIYPMFNTQYSSMCSMEKLHLLYPQEDEKSGIHRIEFALHVLGSANRTGPLLLVGHAITCEIAEKLDFAQADLQMQMPMQSHMEGVPRVSPNVTNGTHTSHEATNLNIEGYTVERFIEMGCKYPPASLVMMTQLDSSQPMSYKLRKACMPMSSGYYSMDRRISISSMGEMTTFRVDESYANQCVLLTGSTGFLGKVIMEKLLWSVPSIKKIFLLIRPQKGVPAAQRLQKVLTDPLYSRVRIEKPDVLNKLQILEGDILHEELGLSQKDLQTLYDEANIVIHSAATVKFDEELKMSVNMNVLGTRRLLDISKRMKGLKIFVHISTAYANCHLKDIEEKIYDAPMCPQQLIDTLKWMDNDMANLITPRLIKPRPNTYTFTKALAEAAMQTQKLDDGSSMPILVIRPSIVGAMWKDPLPGWTDNINGATGVLAAAGKGVLTNMCGSESSKADIIPVDIVANMIIVATAHYIYKKPSEIPVMHCTSGHLNPLYWRKIVIFLEQFYKKYPMKDTTFIPSTWFHEIKALFLFNYYVKHYIPAWLMDKIAMRSGKRHSYVRMYSRVRKMTDVLHFFTTQGWIFHTNALVRLLAEMSAEDREAFDFDVRRMNWDSYLFDYVMGIKRFLLKDKISDLPAARTHLAKLHMIRFASTSVLWYFAVNWFGQKWSKNSRIVSWLTAMSGTHLYLDMNFREKVNLKTLEEYKTTAYRYAYLKENEI</sequence>
<keyword evidence="9" id="KW-0560">Oxidoreductase</keyword>
<dbReference type="GO" id="GO:0016020">
    <property type="term" value="C:membrane"/>
    <property type="evidence" value="ECO:0007669"/>
    <property type="project" value="UniProtKB-SubCell"/>
</dbReference>
<dbReference type="Proteomes" id="UP000218231">
    <property type="component" value="Unassembled WGS sequence"/>
</dbReference>
<evidence type="ECO:0000256" key="1">
    <source>
        <dbReference type="ARBA" id="ARBA00004141"/>
    </source>
</evidence>
<dbReference type="GO" id="GO:0016791">
    <property type="term" value="F:phosphatase activity"/>
    <property type="evidence" value="ECO:0007669"/>
    <property type="project" value="UniProtKB-ARBA"/>
</dbReference>
<protein>
    <recommendedName>
        <fullName evidence="9">Fatty acyl-CoA reductase</fullName>
        <ecNumber evidence="9">1.2.1.84</ecNumber>
    </recommendedName>
</protein>
<evidence type="ECO:0000259" key="11">
    <source>
        <dbReference type="Pfam" id="PF07993"/>
    </source>
</evidence>
<dbReference type="InterPro" id="IPR029033">
    <property type="entry name" value="His_PPase_superfam"/>
</dbReference>
<comment type="similarity">
    <text evidence="2 9">Belongs to the fatty acyl-CoA reductase family.</text>
</comment>
<evidence type="ECO:0000313" key="12">
    <source>
        <dbReference type="EMBL" id="PAV76689.1"/>
    </source>
</evidence>
<evidence type="ECO:0000256" key="8">
    <source>
        <dbReference type="ARBA" id="ARBA00052530"/>
    </source>
</evidence>
<dbReference type="Gene3D" id="3.40.50.720">
    <property type="entry name" value="NAD(P)-binding Rossmann-like Domain"/>
    <property type="match status" value="1"/>
</dbReference>
<evidence type="ECO:0000256" key="6">
    <source>
        <dbReference type="ARBA" id="ARBA00023098"/>
    </source>
</evidence>
<accession>A0A2A2KS04</accession>
<dbReference type="SUPFAM" id="SSF53254">
    <property type="entry name" value="Phosphoglycerate mutase-like"/>
    <property type="match status" value="1"/>
</dbReference>
<keyword evidence="7" id="KW-0472">Membrane</keyword>
<evidence type="ECO:0000313" key="13">
    <source>
        <dbReference type="Proteomes" id="UP000218231"/>
    </source>
</evidence>
<evidence type="ECO:0000256" key="2">
    <source>
        <dbReference type="ARBA" id="ARBA00005928"/>
    </source>
</evidence>
<dbReference type="CDD" id="cd05236">
    <property type="entry name" value="FAR-N_SDR_e"/>
    <property type="match status" value="1"/>
</dbReference>
<dbReference type="GO" id="GO:0035336">
    <property type="term" value="P:long-chain fatty-acyl-CoA metabolic process"/>
    <property type="evidence" value="ECO:0007669"/>
    <property type="project" value="TreeGrafter"/>
</dbReference>
<dbReference type="InterPro" id="IPR013120">
    <property type="entry name" value="FAR_NAD-bd"/>
</dbReference>
<keyword evidence="6 9" id="KW-0443">Lipid metabolism</keyword>
<dbReference type="Pfam" id="PF07993">
    <property type="entry name" value="NAD_binding_4"/>
    <property type="match status" value="1"/>
</dbReference>
<comment type="catalytic activity">
    <reaction evidence="8 9">
        <text>a long-chain fatty acyl-CoA + 2 NADPH + 2 H(+) = a long-chain primary fatty alcohol + 2 NADP(+) + CoA</text>
        <dbReference type="Rhea" id="RHEA:52716"/>
        <dbReference type="ChEBI" id="CHEBI:15378"/>
        <dbReference type="ChEBI" id="CHEBI:57287"/>
        <dbReference type="ChEBI" id="CHEBI:57783"/>
        <dbReference type="ChEBI" id="CHEBI:58349"/>
        <dbReference type="ChEBI" id="CHEBI:77396"/>
        <dbReference type="ChEBI" id="CHEBI:83139"/>
        <dbReference type="EC" id="1.2.1.84"/>
    </reaction>
</comment>
<dbReference type="FunFam" id="3.40.50.720:FF:000143">
    <property type="entry name" value="Fatty acyl-CoA reductase"/>
    <property type="match status" value="1"/>
</dbReference>
<dbReference type="Pfam" id="PF00300">
    <property type="entry name" value="His_Phos_1"/>
    <property type="match status" value="1"/>
</dbReference>
<keyword evidence="9" id="KW-0521">NADP</keyword>
<dbReference type="InterPro" id="IPR033640">
    <property type="entry name" value="FAR_C"/>
</dbReference>
<dbReference type="EC" id="1.2.1.84" evidence="9"/>
<dbReference type="GO" id="GO:0080019">
    <property type="term" value="F:alcohol-forming very long-chain fatty acyl-CoA reductase activity"/>
    <property type="evidence" value="ECO:0007669"/>
    <property type="project" value="InterPro"/>
</dbReference>
<dbReference type="SUPFAM" id="SSF51735">
    <property type="entry name" value="NAD(P)-binding Rossmann-fold domains"/>
    <property type="match status" value="1"/>
</dbReference>
<keyword evidence="5" id="KW-1133">Transmembrane helix</keyword>
<comment type="function">
    <text evidence="9">Catalyzes the reduction of fatty acyl-CoA to fatty alcohols.</text>
</comment>
<dbReference type="CDD" id="cd09071">
    <property type="entry name" value="FAR_C"/>
    <property type="match status" value="1"/>
</dbReference>
<comment type="subcellular location">
    <subcellularLocation>
        <location evidence="1">Membrane</location>
        <topology evidence="1">Multi-pass membrane protein</topology>
    </subcellularLocation>
</comment>
<feature type="domain" description="Thioester reductase (TE)" evidence="11">
    <location>
        <begin position="366"/>
        <end position="640"/>
    </location>
</feature>
<gene>
    <name evidence="12" type="ORF">WR25_22215</name>
</gene>
<evidence type="ECO:0000259" key="10">
    <source>
        <dbReference type="Pfam" id="PF03015"/>
    </source>
</evidence>
<dbReference type="GO" id="GO:0102965">
    <property type="term" value="F:alcohol-forming long-chain fatty acyl-CoA reductase activity"/>
    <property type="evidence" value="ECO:0007669"/>
    <property type="project" value="UniProtKB-EC"/>
</dbReference>
<dbReference type="STRING" id="2018661.A0A2A2KS04"/>
<evidence type="ECO:0000256" key="5">
    <source>
        <dbReference type="ARBA" id="ARBA00022989"/>
    </source>
</evidence>
<dbReference type="PANTHER" id="PTHR11011">
    <property type="entry name" value="MALE STERILITY PROTEIN 2-RELATED"/>
    <property type="match status" value="1"/>
</dbReference>
<dbReference type="CDD" id="cd07067">
    <property type="entry name" value="HP_PGM_like"/>
    <property type="match status" value="1"/>
</dbReference>
<proteinExistence type="inferred from homology"/>
<dbReference type="PANTHER" id="PTHR11011:SF45">
    <property type="entry name" value="FATTY ACYL-COA REDUCTASE CG8306-RELATED"/>
    <property type="match status" value="1"/>
</dbReference>